<keyword evidence="2" id="KW-1185">Reference proteome</keyword>
<organism evidence="1 2">
    <name type="scientific">Vulcanisaeta moutnovskia (strain 768-28)</name>
    <dbReference type="NCBI Taxonomy" id="985053"/>
    <lineage>
        <taxon>Archaea</taxon>
        <taxon>Thermoproteota</taxon>
        <taxon>Thermoprotei</taxon>
        <taxon>Thermoproteales</taxon>
        <taxon>Thermoproteaceae</taxon>
        <taxon>Vulcanisaeta</taxon>
    </lineage>
</organism>
<sequence>MYVVFGLTSGMSSMIFEGRYKGPSDIRDVHVSDVPRTNHVLRSFVITDDKDALIIWSFDIPGYETHIYSMIKERATLLLCPRIDNSTYLLPDVSLVEELSSMLYKDARSVTYFVKPINRSFVSSVLRATVGAARALVMEKVDNLLKSRGLATVRLMDELGTISEDITLSANKWVERGFANEVGDVYSLTDYIRNSLELKKSRSRKRAS</sequence>
<dbReference type="EMBL" id="CP002529">
    <property type="protein sequence ID" value="ADY01542.1"/>
    <property type="molecule type" value="Genomic_DNA"/>
</dbReference>
<dbReference type="Proteomes" id="UP000007485">
    <property type="component" value="Chromosome"/>
</dbReference>
<dbReference type="GeneID" id="10288989"/>
<protein>
    <submittedName>
        <fullName evidence="1">Uncharacterized protein</fullName>
    </submittedName>
</protein>
<dbReference type="eggNOG" id="arCOG10349">
    <property type="taxonomic scope" value="Archaea"/>
</dbReference>
<dbReference type="AlphaFoldDB" id="F0QSM5"/>
<evidence type="ECO:0000313" key="2">
    <source>
        <dbReference type="Proteomes" id="UP000007485"/>
    </source>
</evidence>
<proteinExistence type="predicted"/>
<dbReference type="OrthoDB" id="27283at2157"/>
<dbReference type="RefSeq" id="WP_013604704.1">
    <property type="nucleotide sequence ID" value="NC_015151.1"/>
</dbReference>
<evidence type="ECO:0000313" key="1">
    <source>
        <dbReference type="EMBL" id="ADY01542.1"/>
    </source>
</evidence>
<accession>F0QSM5</accession>
<dbReference type="KEGG" id="vmo:VMUT_1337"/>
<name>F0QSM5_VULM7</name>
<gene>
    <name evidence="1" type="ordered locus">VMUT_1337</name>
</gene>
<dbReference type="HOGENOM" id="CLU_1335118_0_0_2"/>
<reference evidence="1 2" key="1">
    <citation type="journal article" date="2011" name="J. Bacteriol.">
        <title>Complete genome sequence of 'Vulcanisaeta moutnovskia' strain 768-28, a novel member of the hyperthermophilic crenarchaeal genus vulcanisaeta.</title>
        <authorList>
            <person name="Gumerov V.M."/>
            <person name="Mardanov A.V."/>
            <person name="Beletsky A.V."/>
            <person name="Prokofeva M.I."/>
            <person name="Bonch-Osmolovskaya E.A."/>
            <person name="Ravin N.V."/>
            <person name="Skryabin K.G."/>
        </authorList>
    </citation>
    <scope>NUCLEOTIDE SEQUENCE [LARGE SCALE GENOMIC DNA]</scope>
    <source>
        <strain evidence="1 2">768-28</strain>
    </source>
</reference>